<keyword evidence="3" id="KW-1185">Reference proteome</keyword>
<feature type="non-terminal residue" evidence="2">
    <location>
        <position position="1"/>
    </location>
</feature>
<evidence type="ECO:0000256" key="1">
    <source>
        <dbReference type="SAM" id="MobiDB-lite"/>
    </source>
</evidence>
<dbReference type="EMBL" id="LFRF01000029">
    <property type="protein sequence ID" value="KND88093.1"/>
    <property type="molecule type" value="Genomic_DNA"/>
</dbReference>
<dbReference type="OrthoDB" id="2156052at2759"/>
<feature type="region of interest" description="Disordered" evidence="1">
    <location>
        <begin position="216"/>
        <end position="246"/>
    </location>
</feature>
<protein>
    <recommendedName>
        <fullName evidence="4">Protein kinase domain-containing protein</fullName>
    </recommendedName>
</protein>
<gene>
    <name evidence="2" type="ORF">TOPH_07342</name>
</gene>
<comment type="caution">
    <text evidence="2">The sequence shown here is derived from an EMBL/GenBank/DDBJ whole genome shotgun (WGS) entry which is preliminary data.</text>
</comment>
<dbReference type="Proteomes" id="UP000036947">
    <property type="component" value="Unassembled WGS sequence"/>
</dbReference>
<sequence length="246" mass="27945">PHTDRRQVQTTQKKIQDRPFCTQRCLAGVAFGAVMDENCPNLEDHGARHLDRPEFLRLIRVQLAKDRGPDADCVPLYLSGAVRLSSHGYTLVAKGVESFDLALLRHENDMYDRVKAIQGKHVPVCLSRIDLILPYYYDGGVFEHFMFLSWAGRPLFECHNQIGKRAIVDAVTTAFTELHKLRVFHHDGKPRNILCDGGSGRVMIVDLERAELYSRQPLGPISPNGQARKKKRKVEKQGKDPFTMEL</sequence>
<reference evidence="2 3" key="1">
    <citation type="journal article" date="2015" name="BMC Genomics">
        <title>The genome of the truffle-parasite Tolypocladium ophioglossoides and the evolution of antifungal peptaibiotics.</title>
        <authorList>
            <person name="Quandt C.A."/>
            <person name="Bushley K.E."/>
            <person name="Spatafora J.W."/>
        </authorList>
    </citation>
    <scope>NUCLEOTIDE SEQUENCE [LARGE SCALE GENOMIC DNA]</scope>
    <source>
        <strain evidence="2 3">CBS 100239</strain>
    </source>
</reference>
<accession>A0A0L0N1V2</accession>
<dbReference type="SUPFAM" id="SSF56112">
    <property type="entry name" value="Protein kinase-like (PK-like)"/>
    <property type="match status" value="1"/>
</dbReference>
<evidence type="ECO:0000313" key="3">
    <source>
        <dbReference type="Proteomes" id="UP000036947"/>
    </source>
</evidence>
<evidence type="ECO:0000313" key="2">
    <source>
        <dbReference type="EMBL" id="KND88093.1"/>
    </source>
</evidence>
<dbReference type="Gene3D" id="1.10.510.10">
    <property type="entry name" value="Transferase(Phosphotransferase) domain 1"/>
    <property type="match status" value="1"/>
</dbReference>
<dbReference type="InterPro" id="IPR011009">
    <property type="entry name" value="Kinase-like_dom_sf"/>
</dbReference>
<evidence type="ECO:0008006" key="4">
    <source>
        <dbReference type="Google" id="ProtNLM"/>
    </source>
</evidence>
<dbReference type="STRING" id="1163406.A0A0L0N1V2"/>
<dbReference type="AlphaFoldDB" id="A0A0L0N1V2"/>
<organism evidence="2 3">
    <name type="scientific">Tolypocladium ophioglossoides (strain CBS 100239)</name>
    <name type="common">Snaketongue truffleclub</name>
    <name type="synonym">Elaphocordyceps ophioglossoides</name>
    <dbReference type="NCBI Taxonomy" id="1163406"/>
    <lineage>
        <taxon>Eukaryota</taxon>
        <taxon>Fungi</taxon>
        <taxon>Dikarya</taxon>
        <taxon>Ascomycota</taxon>
        <taxon>Pezizomycotina</taxon>
        <taxon>Sordariomycetes</taxon>
        <taxon>Hypocreomycetidae</taxon>
        <taxon>Hypocreales</taxon>
        <taxon>Ophiocordycipitaceae</taxon>
        <taxon>Tolypocladium</taxon>
    </lineage>
</organism>
<name>A0A0L0N1V2_TOLOC</name>
<dbReference type="Pfam" id="PF06293">
    <property type="entry name" value="Kdo"/>
    <property type="match status" value="1"/>
</dbReference>
<proteinExistence type="predicted"/>